<reference evidence="8 9" key="1">
    <citation type="submission" date="2016-10" db="EMBL/GenBank/DDBJ databases">
        <authorList>
            <person name="de Groot N.N."/>
        </authorList>
    </citation>
    <scope>NUCLEOTIDE SEQUENCE [LARGE SCALE GENOMIC DNA]</scope>
    <source>
        <strain evidence="8 9">DSM 16859</strain>
    </source>
</reference>
<comment type="subcellular location">
    <subcellularLocation>
        <location evidence="1">Membrane</location>
        <topology evidence="1">Lipid-anchor</topology>
    </subcellularLocation>
</comment>
<evidence type="ECO:0000256" key="6">
    <source>
        <dbReference type="ARBA" id="ARBA00023288"/>
    </source>
</evidence>
<keyword evidence="3" id="KW-0732">Signal</keyword>
<dbReference type="AlphaFoldDB" id="A0A1H9RY07"/>
<keyword evidence="7" id="KW-1133">Transmembrane helix</keyword>
<dbReference type="RefSeq" id="WP_091969095.1">
    <property type="nucleotide sequence ID" value="NZ_FOGZ01000010.1"/>
</dbReference>
<dbReference type="GO" id="GO:0016020">
    <property type="term" value="C:membrane"/>
    <property type="evidence" value="ECO:0007669"/>
    <property type="project" value="UniProtKB-SubCell"/>
</dbReference>
<evidence type="ECO:0000256" key="7">
    <source>
        <dbReference type="SAM" id="Phobius"/>
    </source>
</evidence>
<evidence type="ECO:0000256" key="3">
    <source>
        <dbReference type="ARBA" id="ARBA00022729"/>
    </source>
</evidence>
<evidence type="ECO:0000256" key="4">
    <source>
        <dbReference type="ARBA" id="ARBA00023136"/>
    </source>
</evidence>
<dbReference type="SUPFAM" id="SSF53850">
    <property type="entry name" value="Periplasmic binding protein-like II"/>
    <property type="match status" value="1"/>
</dbReference>
<organism evidence="8 9">
    <name type="scientific">Propionibacterium cyclohexanicum</name>
    <dbReference type="NCBI Taxonomy" id="64702"/>
    <lineage>
        <taxon>Bacteria</taxon>
        <taxon>Bacillati</taxon>
        <taxon>Actinomycetota</taxon>
        <taxon>Actinomycetes</taxon>
        <taxon>Propionibacteriales</taxon>
        <taxon>Propionibacteriaceae</taxon>
        <taxon>Propionibacterium</taxon>
    </lineage>
</organism>
<protein>
    <submittedName>
        <fullName evidence="8">D-methionine transport system substrate-binding protein</fullName>
    </submittedName>
</protein>
<evidence type="ECO:0000313" key="8">
    <source>
        <dbReference type="EMBL" id="SER77696.1"/>
    </source>
</evidence>
<feature type="transmembrane region" description="Helical" evidence="7">
    <location>
        <begin position="22"/>
        <end position="43"/>
    </location>
</feature>
<keyword evidence="5" id="KW-0564">Palmitate</keyword>
<dbReference type="STRING" id="64702.SAMN05443377_11032"/>
<accession>A0A1H9RY07</accession>
<gene>
    <name evidence="8" type="ORF">SAMN05443377_11032</name>
</gene>
<evidence type="ECO:0000256" key="1">
    <source>
        <dbReference type="ARBA" id="ARBA00004635"/>
    </source>
</evidence>
<comment type="similarity">
    <text evidence="2">Belongs to the NlpA lipoprotein family.</text>
</comment>
<dbReference type="EMBL" id="FOGZ01000010">
    <property type="protein sequence ID" value="SER77696.1"/>
    <property type="molecule type" value="Genomic_DNA"/>
</dbReference>
<keyword evidence="4 7" id="KW-0472">Membrane</keyword>
<dbReference type="OrthoDB" id="9812878at2"/>
<dbReference type="Proteomes" id="UP000198815">
    <property type="component" value="Unassembled WGS sequence"/>
</dbReference>
<dbReference type="PANTHER" id="PTHR30429:SF3">
    <property type="entry name" value="LIPOPROTEIN"/>
    <property type="match status" value="1"/>
</dbReference>
<evidence type="ECO:0000256" key="2">
    <source>
        <dbReference type="ARBA" id="ARBA00008973"/>
    </source>
</evidence>
<keyword evidence="6" id="KW-0449">Lipoprotein</keyword>
<dbReference type="InterPro" id="IPR004872">
    <property type="entry name" value="Lipoprotein_NlpA"/>
</dbReference>
<dbReference type="Pfam" id="PF03180">
    <property type="entry name" value="Lipoprotein_9"/>
    <property type="match status" value="1"/>
</dbReference>
<keyword evidence="7" id="KW-0812">Transmembrane</keyword>
<evidence type="ECO:0000313" key="9">
    <source>
        <dbReference type="Proteomes" id="UP000198815"/>
    </source>
</evidence>
<dbReference type="PANTHER" id="PTHR30429">
    <property type="entry name" value="D-METHIONINE-BINDING LIPOPROTEIN METQ"/>
    <property type="match status" value="1"/>
</dbReference>
<sequence>MSDQNPTHTDALPERPHSKPNVWLIVGIAVVVIALIVAIVVYATGRNKKADAANVTVTIGVTDEAQSHWAILKKKAAAEGINVVTKNFSDYTQANPALSQKQLDLNEFQHLLYLANYNVSNNDNLTPIGATFIVPLPLYSQKHTSLDQIPRGGKIAIPNDPTNQARALLVLQAAKLITLKNGGSVFSTPADIDAANSTVSVTPVDAAQTVAALPSVDGAVINNNFAADAKLDPSKALYKDDPNNSSAEPYINVFVARAEDKDNATYKRVVELYHETDVVNAARADSKDTAVIVDRPASELQTILDGLEAKVKASKNK</sequence>
<name>A0A1H9RY07_9ACTN</name>
<keyword evidence="9" id="KW-1185">Reference proteome</keyword>
<evidence type="ECO:0000256" key="5">
    <source>
        <dbReference type="ARBA" id="ARBA00023139"/>
    </source>
</evidence>
<proteinExistence type="inferred from homology"/>
<dbReference type="Gene3D" id="3.40.190.10">
    <property type="entry name" value="Periplasmic binding protein-like II"/>
    <property type="match status" value="2"/>
</dbReference>